<keyword evidence="3" id="KW-1185">Reference proteome</keyword>
<dbReference type="RefSeq" id="WP_060606017.1">
    <property type="nucleotide sequence ID" value="NZ_FQZC01000002.1"/>
</dbReference>
<comment type="caution">
    <text evidence="2">The sequence shown here is derived from an EMBL/GenBank/DDBJ whole genome shotgun (WGS) entry which is preliminary data.</text>
</comment>
<reference evidence="2 3" key="1">
    <citation type="submission" date="2016-11" db="EMBL/GenBank/DDBJ databases">
        <authorList>
            <person name="Varghese N."/>
            <person name="Submissions S."/>
        </authorList>
    </citation>
    <scope>NUCLEOTIDE SEQUENCE [LARGE SCALE GENOMIC DNA]</scope>
    <source>
        <strain evidence="2 3">DSM 21988</strain>
    </source>
</reference>
<keyword evidence="1" id="KW-0472">Membrane</keyword>
<protein>
    <submittedName>
        <fullName evidence="2">Uncharacterized membrane protein YhaH, DUF805 family</fullName>
    </submittedName>
</protein>
<evidence type="ECO:0000313" key="3">
    <source>
        <dbReference type="Proteomes" id="UP000184290"/>
    </source>
</evidence>
<dbReference type="Proteomes" id="UP000184290">
    <property type="component" value="Unassembled WGS sequence"/>
</dbReference>
<dbReference type="PANTHER" id="PTHR34980">
    <property type="entry name" value="INNER MEMBRANE PROTEIN-RELATED-RELATED"/>
    <property type="match status" value="1"/>
</dbReference>
<feature type="transmembrane region" description="Helical" evidence="1">
    <location>
        <begin position="116"/>
        <end position="135"/>
    </location>
</feature>
<evidence type="ECO:0000256" key="1">
    <source>
        <dbReference type="SAM" id="Phobius"/>
    </source>
</evidence>
<gene>
    <name evidence="2" type="ORF">SAMN02745911_1252</name>
</gene>
<dbReference type="PANTHER" id="PTHR34980:SF2">
    <property type="entry name" value="INNER MEMBRANE PROTEIN YHAH-RELATED"/>
    <property type="match status" value="1"/>
</dbReference>
<dbReference type="InterPro" id="IPR008523">
    <property type="entry name" value="DUF805"/>
</dbReference>
<organism evidence="2 3">
    <name type="scientific">Aureimonas altamirensis DSM 21988</name>
    <dbReference type="NCBI Taxonomy" id="1121026"/>
    <lineage>
        <taxon>Bacteria</taxon>
        <taxon>Pseudomonadati</taxon>
        <taxon>Pseudomonadota</taxon>
        <taxon>Alphaproteobacteria</taxon>
        <taxon>Hyphomicrobiales</taxon>
        <taxon>Aurantimonadaceae</taxon>
        <taxon>Aureimonas</taxon>
    </lineage>
</organism>
<dbReference type="EMBL" id="FQZC01000002">
    <property type="protein sequence ID" value="SHI96388.1"/>
    <property type="molecule type" value="Genomic_DNA"/>
</dbReference>
<feature type="transmembrane region" description="Helical" evidence="1">
    <location>
        <begin position="87"/>
        <end position="104"/>
    </location>
</feature>
<keyword evidence="1" id="KW-1133">Transmembrane helix</keyword>
<feature type="transmembrane region" description="Helical" evidence="1">
    <location>
        <begin position="65"/>
        <end position="81"/>
    </location>
</feature>
<proteinExistence type="predicted"/>
<dbReference type="Pfam" id="PF05656">
    <property type="entry name" value="DUF805"/>
    <property type="match status" value="1"/>
</dbReference>
<name>A0ABY1IBT0_9HYPH</name>
<feature type="transmembrane region" description="Helical" evidence="1">
    <location>
        <begin position="6"/>
        <end position="24"/>
    </location>
</feature>
<accession>A0ABY1IBT0</accession>
<sequence>MSISIWHWVILLLLLAAPLLFLRYRVPEGPNRFGSPAEPAGFVEAVKRFFANYVNFRDRASRSEFWYAMLFYALLFFLIGFLRLPDIYTTILYLVLFLPLLSVSARRLHDSNRSGWLQLVAFFTPIGTIIAIIWFSKPPSEDKSLEDNREIPAA</sequence>
<evidence type="ECO:0000313" key="2">
    <source>
        <dbReference type="EMBL" id="SHI96388.1"/>
    </source>
</evidence>
<keyword evidence="1" id="KW-0812">Transmembrane</keyword>